<keyword evidence="5" id="KW-0812">Transmembrane</keyword>
<evidence type="ECO:0000256" key="3">
    <source>
        <dbReference type="ARBA" id="ARBA00022448"/>
    </source>
</evidence>
<evidence type="ECO:0000256" key="4">
    <source>
        <dbReference type="ARBA" id="ARBA00022452"/>
    </source>
</evidence>
<dbReference type="InterPro" id="IPR003423">
    <property type="entry name" value="OMP_efflux"/>
</dbReference>
<reference evidence="9 10" key="1">
    <citation type="submission" date="2016-10" db="EMBL/GenBank/DDBJ databases">
        <authorList>
            <person name="de Groot N.N."/>
        </authorList>
    </citation>
    <scope>NUCLEOTIDE SEQUENCE [LARGE SCALE GENOMIC DNA]</scope>
    <source>
        <strain evidence="9 10">DSM 527</strain>
    </source>
</reference>
<dbReference type="GO" id="GO:0015288">
    <property type="term" value="F:porin activity"/>
    <property type="evidence" value="ECO:0007669"/>
    <property type="project" value="TreeGrafter"/>
</dbReference>
<evidence type="ECO:0000256" key="5">
    <source>
        <dbReference type="ARBA" id="ARBA00022692"/>
    </source>
</evidence>
<dbReference type="InterPro" id="IPR051906">
    <property type="entry name" value="TolC-like"/>
</dbReference>
<comment type="similarity">
    <text evidence="2">Belongs to the outer membrane factor (OMF) (TC 1.B.17) family.</text>
</comment>
<evidence type="ECO:0000256" key="8">
    <source>
        <dbReference type="SAM" id="SignalP"/>
    </source>
</evidence>
<dbReference type="AlphaFoldDB" id="A0A1G7WME1"/>
<evidence type="ECO:0000256" key="2">
    <source>
        <dbReference type="ARBA" id="ARBA00007613"/>
    </source>
</evidence>
<keyword evidence="7" id="KW-0998">Cell outer membrane</keyword>
<accession>A0A1G7WME1</accession>
<dbReference type="SUPFAM" id="SSF56954">
    <property type="entry name" value="Outer membrane efflux proteins (OEP)"/>
    <property type="match status" value="1"/>
</dbReference>
<gene>
    <name evidence="9" type="ORF">SAMN04488121_10669</name>
</gene>
<dbReference type="EMBL" id="FNBN01000006">
    <property type="protein sequence ID" value="SDG73185.1"/>
    <property type="molecule type" value="Genomic_DNA"/>
</dbReference>
<evidence type="ECO:0000256" key="1">
    <source>
        <dbReference type="ARBA" id="ARBA00004442"/>
    </source>
</evidence>
<keyword evidence="8" id="KW-0732">Signal</keyword>
<proteinExistence type="inferred from homology"/>
<comment type="subcellular location">
    <subcellularLocation>
        <location evidence="1">Cell outer membrane</location>
    </subcellularLocation>
</comment>
<dbReference type="RefSeq" id="WP_089835152.1">
    <property type="nucleotide sequence ID" value="NZ_FNBN01000006.1"/>
</dbReference>
<evidence type="ECO:0000313" key="10">
    <source>
        <dbReference type="Proteomes" id="UP000199045"/>
    </source>
</evidence>
<evidence type="ECO:0000256" key="7">
    <source>
        <dbReference type="ARBA" id="ARBA00023237"/>
    </source>
</evidence>
<keyword evidence="3" id="KW-0813">Transport</keyword>
<dbReference type="Gene3D" id="1.20.1600.10">
    <property type="entry name" value="Outer membrane efflux proteins (OEP)"/>
    <property type="match status" value="1"/>
</dbReference>
<dbReference type="GO" id="GO:1990281">
    <property type="term" value="C:efflux pump complex"/>
    <property type="evidence" value="ECO:0007669"/>
    <property type="project" value="TreeGrafter"/>
</dbReference>
<feature type="chain" id="PRO_5011643737" evidence="8">
    <location>
        <begin position="25"/>
        <end position="448"/>
    </location>
</feature>
<dbReference type="GO" id="GO:0009279">
    <property type="term" value="C:cell outer membrane"/>
    <property type="evidence" value="ECO:0007669"/>
    <property type="project" value="UniProtKB-SubCell"/>
</dbReference>
<dbReference type="PANTHER" id="PTHR30026">
    <property type="entry name" value="OUTER MEMBRANE PROTEIN TOLC"/>
    <property type="match status" value="1"/>
</dbReference>
<feature type="signal peptide" evidence="8">
    <location>
        <begin position="1"/>
        <end position="24"/>
    </location>
</feature>
<dbReference type="PROSITE" id="PS51257">
    <property type="entry name" value="PROKAR_LIPOPROTEIN"/>
    <property type="match status" value="1"/>
</dbReference>
<name>A0A1G7WME1_CHIFI</name>
<dbReference type="Proteomes" id="UP000199045">
    <property type="component" value="Unassembled WGS sequence"/>
</dbReference>
<dbReference type="GO" id="GO:0015562">
    <property type="term" value="F:efflux transmembrane transporter activity"/>
    <property type="evidence" value="ECO:0007669"/>
    <property type="project" value="InterPro"/>
</dbReference>
<evidence type="ECO:0000256" key="6">
    <source>
        <dbReference type="ARBA" id="ARBA00023136"/>
    </source>
</evidence>
<dbReference type="PANTHER" id="PTHR30026:SF20">
    <property type="entry name" value="OUTER MEMBRANE PROTEIN TOLC"/>
    <property type="match status" value="1"/>
</dbReference>
<evidence type="ECO:0000313" key="9">
    <source>
        <dbReference type="EMBL" id="SDG73185.1"/>
    </source>
</evidence>
<protein>
    <submittedName>
        <fullName evidence="9">Outer membrane protein TolC</fullName>
    </submittedName>
</protein>
<dbReference type="OrthoDB" id="1413034at2"/>
<keyword evidence="4" id="KW-1134">Transmembrane beta strand</keyword>
<dbReference type="STRING" id="104663.SAMN04488121_10669"/>
<dbReference type="Pfam" id="PF02321">
    <property type="entry name" value="OEP"/>
    <property type="match status" value="1"/>
</dbReference>
<sequence length="448" mass="49707">MKHYIKHLALLSVAFICSCTLLKAQDGQSYTLEQLKDAALRNNHTLAIKEWQIKEKQAKIKEDEVKKYPSATVNGNYLYNVNLGEITIPAGTIGELQLSPTNTVLLPGTDKDFTVGQHSNFTIGMLAYQPITQQVKIKTGLDIDKTEVAVTEKERFKITLQIKQAIDKLYYGTLIAQKQLEEAEAKLALATSKLADQENAQLAGKTITADKAGLQAAVANEEQSILKLNIQIEDYMGDLLNLTGINARSLKLEEIEPVIQQIDALEGYKTTASSSNADMQIAGLNKSKALLGIKAAKQSNIPDLGLVGGYSYQYGNPILPSNIPFLGVNLKWNVQDIFSNKQVLKQRQFQLKQAEEHIQYTQQQVNNDIEKTYRKIEQSKQLIAVAQKALFYQKEAFKLQEDKQAAGLNVKTDLLNAKSLLAKSEAEMYAAQLSYLIAVSDLKILTGQ</sequence>
<keyword evidence="6" id="KW-0472">Membrane</keyword>
<organism evidence="9 10">
    <name type="scientific">Chitinophaga filiformis</name>
    <name type="common">Myxococcus filiformis</name>
    <name type="synonym">Flexibacter filiformis</name>
    <dbReference type="NCBI Taxonomy" id="104663"/>
    <lineage>
        <taxon>Bacteria</taxon>
        <taxon>Pseudomonadati</taxon>
        <taxon>Bacteroidota</taxon>
        <taxon>Chitinophagia</taxon>
        <taxon>Chitinophagales</taxon>
        <taxon>Chitinophagaceae</taxon>
        <taxon>Chitinophaga</taxon>
    </lineage>
</organism>